<dbReference type="Proteomes" id="UP000695562">
    <property type="component" value="Unassembled WGS sequence"/>
</dbReference>
<keyword evidence="10" id="KW-1185">Reference proteome</keyword>
<feature type="domain" description="Pre-mRNA-splicing helicase BRR2-like plug" evidence="8">
    <location>
        <begin position="129"/>
        <end position="195"/>
    </location>
</feature>
<keyword evidence="4" id="KW-0067">ATP-binding</keyword>
<evidence type="ECO:0000313" key="9">
    <source>
        <dbReference type="EMBL" id="KAF2069048.1"/>
    </source>
</evidence>
<dbReference type="OrthoDB" id="5575at2759"/>
<dbReference type="Pfam" id="PF18149">
    <property type="entry name" value="Helicase_PWI"/>
    <property type="match status" value="1"/>
</dbReference>
<dbReference type="GO" id="GO:0016787">
    <property type="term" value="F:hydrolase activity"/>
    <property type="evidence" value="ECO:0007669"/>
    <property type="project" value="UniProtKB-KW"/>
</dbReference>
<evidence type="ECO:0000259" key="6">
    <source>
        <dbReference type="Pfam" id="PF00270"/>
    </source>
</evidence>
<dbReference type="Pfam" id="PF00270">
    <property type="entry name" value="DEAD"/>
    <property type="match status" value="1"/>
</dbReference>
<feature type="non-terminal residue" evidence="9">
    <location>
        <position position="627"/>
    </location>
</feature>
<feature type="region of interest" description="Disordered" evidence="5">
    <location>
        <begin position="228"/>
        <end position="310"/>
    </location>
</feature>
<keyword evidence="2" id="KW-0378">Hydrolase</keyword>
<reference evidence="9" key="1">
    <citation type="submission" date="2020-01" db="EMBL/GenBank/DDBJ databases">
        <title>Development of genomics and gene disruption for Polysphondylium violaceum indicates a role for the polyketide synthase stlB in stalk morphogenesis.</title>
        <authorList>
            <person name="Narita B."/>
            <person name="Kawabe Y."/>
            <person name="Kin K."/>
            <person name="Saito T."/>
            <person name="Gibbs R."/>
            <person name="Kuspa A."/>
            <person name="Muzny D."/>
            <person name="Queller D."/>
            <person name="Richards S."/>
            <person name="Strassman J."/>
            <person name="Sucgang R."/>
            <person name="Worley K."/>
            <person name="Schaap P."/>
        </authorList>
    </citation>
    <scope>NUCLEOTIDE SEQUENCE</scope>
    <source>
        <strain evidence="9">QSvi11</strain>
    </source>
</reference>
<evidence type="ECO:0008006" key="11">
    <source>
        <dbReference type="Google" id="ProtNLM"/>
    </source>
</evidence>
<evidence type="ECO:0000313" key="10">
    <source>
        <dbReference type="Proteomes" id="UP000695562"/>
    </source>
</evidence>
<sequence length="627" mass="70805">MSESYARSKQFEYKANSNLVIHSERNINDLKEPKGEPETLWGKLRGQMGDRVNYSKPAELLEKMQTLKRKNNEKLGGVDATQDTVVPSKKSKGTGGGGGAGYHHGEQHTDVLSATESFQGLYRPKTRETRVVYDKLLTFINGYIGDHTTEIIKGAADEIIAILKNDLIRAPEKKTEISKLLKGMSEEKFADLTNLGKAITDYKDQSSGVSSGTNLDSLDDTQGVAVVIDEDEDEENLSDFEIRDESDDDDNEDVGKLDSNNNDDDNEDKQEEQENMVDSENHLPTKTTSSDSSIKLKEEKEKEKQQQSSFDKSLINPLDIDAFWIQRKISTFEQDPHIAQKLAEQVLDILRQQDSRKCENDLVGLFDFSRFDFIKLLLNNKSTVLYCTLLAKSENEQERKKIEDEMSNDPILYTVLNQIKGIDIKGGNSNSKNDGKKQQASTSSTATTKQEEVIKKKKILNLDELSFQQGSHLMTNKNFKFPKGSKREQHKGYEEIHVPAKANPPFLNEERLIKIEEMPEWSHKAFAGLTSLNRVQSRLYEWAFKSNDNLLLSAPTSAGKTNVAMLTILHEIGKHIDQYGNIDRDAFKIVYIAPMKSLVQEMVGNFSKRLEAYNIVVKELTGDQSLT</sequence>
<dbReference type="FunFam" id="3.40.50.300:FF:003287">
    <property type="entry name" value="U5 small nuclear ribonucleoprotein 200 kDa helicase"/>
    <property type="match status" value="1"/>
</dbReference>
<dbReference type="InterPro" id="IPR048863">
    <property type="entry name" value="BRR2_plug"/>
</dbReference>
<feature type="compositionally biased region" description="Polar residues" evidence="5">
    <location>
        <begin position="278"/>
        <end position="288"/>
    </location>
</feature>
<dbReference type="InterPro" id="IPR011545">
    <property type="entry name" value="DEAD/DEAH_box_helicase_dom"/>
</dbReference>
<feature type="compositionally biased region" description="Low complexity" evidence="5">
    <location>
        <begin position="438"/>
        <end position="448"/>
    </location>
</feature>
<evidence type="ECO:0000256" key="1">
    <source>
        <dbReference type="ARBA" id="ARBA00022741"/>
    </source>
</evidence>
<feature type="region of interest" description="Disordered" evidence="5">
    <location>
        <begin position="426"/>
        <end position="449"/>
    </location>
</feature>
<keyword evidence="1" id="KW-0547">Nucleotide-binding</keyword>
<dbReference type="Gene3D" id="3.40.50.300">
    <property type="entry name" value="P-loop containing nucleotide triphosphate hydrolases"/>
    <property type="match status" value="1"/>
</dbReference>
<comment type="caution">
    <text evidence="9">The sequence shown here is derived from an EMBL/GenBank/DDBJ whole genome shotgun (WGS) entry which is preliminary data.</text>
</comment>
<feature type="compositionally biased region" description="Acidic residues" evidence="5">
    <location>
        <begin position="228"/>
        <end position="252"/>
    </location>
</feature>
<dbReference type="GO" id="GO:0003676">
    <property type="term" value="F:nucleic acid binding"/>
    <property type="evidence" value="ECO:0007669"/>
    <property type="project" value="InterPro"/>
</dbReference>
<dbReference type="PANTHER" id="PTHR47961:SF4">
    <property type="entry name" value="ACTIVATING SIGNAL COINTEGRATOR 1 COMPLEX SUBUNIT 3"/>
    <property type="match status" value="1"/>
</dbReference>
<dbReference type="Pfam" id="PF21188">
    <property type="entry name" value="BRR2_plug"/>
    <property type="match status" value="1"/>
</dbReference>
<evidence type="ECO:0000259" key="8">
    <source>
        <dbReference type="Pfam" id="PF21188"/>
    </source>
</evidence>
<evidence type="ECO:0000256" key="2">
    <source>
        <dbReference type="ARBA" id="ARBA00022801"/>
    </source>
</evidence>
<dbReference type="GO" id="GO:0005524">
    <property type="term" value="F:ATP binding"/>
    <property type="evidence" value="ECO:0007669"/>
    <property type="project" value="UniProtKB-KW"/>
</dbReference>
<proteinExistence type="predicted"/>
<dbReference type="GO" id="GO:0004386">
    <property type="term" value="F:helicase activity"/>
    <property type="evidence" value="ECO:0007669"/>
    <property type="project" value="UniProtKB-KW"/>
</dbReference>
<gene>
    <name evidence="9" type="ORF">CYY_009635</name>
</gene>
<dbReference type="InterPro" id="IPR041094">
    <property type="entry name" value="Brr2_helicase_PWI"/>
</dbReference>
<feature type="domain" description="DEAD/DEAH-box helicase" evidence="6">
    <location>
        <begin position="534"/>
        <end position="624"/>
    </location>
</feature>
<name>A0A8J4PLC8_9MYCE</name>
<dbReference type="InterPro" id="IPR050474">
    <property type="entry name" value="Hel308_SKI2-like"/>
</dbReference>
<dbReference type="GO" id="GO:0005634">
    <property type="term" value="C:nucleus"/>
    <property type="evidence" value="ECO:0007669"/>
    <property type="project" value="TreeGrafter"/>
</dbReference>
<protein>
    <recommendedName>
        <fullName evidence="11">Helicase ATP-binding domain-containing protein</fullName>
    </recommendedName>
</protein>
<dbReference type="EMBL" id="AJWJ01000762">
    <property type="protein sequence ID" value="KAF2069048.1"/>
    <property type="molecule type" value="Genomic_DNA"/>
</dbReference>
<organism evidence="9 10">
    <name type="scientific">Polysphondylium violaceum</name>
    <dbReference type="NCBI Taxonomy" id="133409"/>
    <lineage>
        <taxon>Eukaryota</taxon>
        <taxon>Amoebozoa</taxon>
        <taxon>Evosea</taxon>
        <taxon>Eumycetozoa</taxon>
        <taxon>Dictyostelia</taxon>
        <taxon>Dictyosteliales</taxon>
        <taxon>Dictyosteliaceae</taxon>
        <taxon>Polysphondylium</taxon>
    </lineage>
</organism>
<feature type="domain" description="Brr2 N-terminal helicase PWI" evidence="7">
    <location>
        <begin position="312"/>
        <end position="418"/>
    </location>
</feature>
<feature type="compositionally biased region" description="Acidic residues" evidence="5">
    <location>
        <begin position="261"/>
        <end position="277"/>
    </location>
</feature>
<dbReference type="SUPFAM" id="SSF52540">
    <property type="entry name" value="P-loop containing nucleoside triphosphate hydrolases"/>
    <property type="match status" value="1"/>
</dbReference>
<dbReference type="AlphaFoldDB" id="A0A8J4PLC8"/>
<feature type="compositionally biased region" description="Basic and acidic residues" evidence="5">
    <location>
        <begin position="294"/>
        <end position="305"/>
    </location>
</feature>
<evidence type="ECO:0000256" key="4">
    <source>
        <dbReference type="ARBA" id="ARBA00022840"/>
    </source>
</evidence>
<dbReference type="PANTHER" id="PTHR47961">
    <property type="entry name" value="DNA POLYMERASE THETA, PUTATIVE (AFU_ORTHOLOGUE AFUA_1G05260)-RELATED"/>
    <property type="match status" value="1"/>
</dbReference>
<evidence type="ECO:0000256" key="5">
    <source>
        <dbReference type="SAM" id="MobiDB-lite"/>
    </source>
</evidence>
<dbReference type="InterPro" id="IPR027417">
    <property type="entry name" value="P-loop_NTPase"/>
</dbReference>
<accession>A0A8J4PLC8</accession>
<evidence type="ECO:0000256" key="3">
    <source>
        <dbReference type="ARBA" id="ARBA00022806"/>
    </source>
</evidence>
<keyword evidence="3" id="KW-0347">Helicase</keyword>
<evidence type="ECO:0000259" key="7">
    <source>
        <dbReference type="Pfam" id="PF18149"/>
    </source>
</evidence>